<proteinExistence type="predicted"/>
<dbReference type="GO" id="GO:0016020">
    <property type="term" value="C:membrane"/>
    <property type="evidence" value="ECO:0007669"/>
    <property type="project" value="TreeGrafter"/>
</dbReference>
<feature type="non-terminal residue" evidence="3">
    <location>
        <position position="173"/>
    </location>
</feature>
<dbReference type="AlphaFoldDB" id="A0A2G9SFE9"/>
<comment type="caution">
    <text evidence="1">Lacks conserved residue(s) required for the propagation of feature annotation.</text>
</comment>
<name>A0A2G9SFE9_AQUCT</name>
<sequence>CQEECPIGTYGYQCAERCDCQNGAKCYHINGACLCEPGFKGILCEERVCAEGLYGLKCNKNCPCNLTNTRRLARDRLLHSLFKRHLGIELQSDLSLFERCFLLDGRHLRTTMPGNKYDFILSIPMTSFIYRSSFMCPLTREEMYGLNCAEHCDCSHAEGCDPVTGHCHCLAGW</sequence>
<dbReference type="PANTHER" id="PTHR24052:SF13">
    <property type="entry name" value="MULTIPLE EGF LIKE DOMAINS 11"/>
    <property type="match status" value="1"/>
</dbReference>
<accession>A0A2G9SFE9</accession>
<dbReference type="PANTHER" id="PTHR24052">
    <property type="entry name" value="DELTA-RELATED"/>
    <property type="match status" value="1"/>
</dbReference>
<evidence type="ECO:0000313" key="3">
    <source>
        <dbReference type="EMBL" id="PIO38151.1"/>
    </source>
</evidence>
<keyword evidence="4" id="KW-1185">Reference proteome</keyword>
<keyword evidence="1" id="KW-0245">EGF-like domain</keyword>
<dbReference type="PROSITE" id="PS01186">
    <property type="entry name" value="EGF_2"/>
    <property type="match status" value="1"/>
</dbReference>
<dbReference type="PROSITE" id="PS50026">
    <property type="entry name" value="EGF_3"/>
    <property type="match status" value="1"/>
</dbReference>
<feature type="domain" description="EGF-like" evidence="2">
    <location>
        <begin position="15"/>
        <end position="45"/>
    </location>
</feature>
<reference evidence="4" key="1">
    <citation type="journal article" date="2017" name="Nat. Commun.">
        <title>The North American bullfrog draft genome provides insight into hormonal regulation of long noncoding RNA.</title>
        <authorList>
            <person name="Hammond S.A."/>
            <person name="Warren R.L."/>
            <person name="Vandervalk B.P."/>
            <person name="Kucuk E."/>
            <person name="Khan H."/>
            <person name="Gibb E.A."/>
            <person name="Pandoh P."/>
            <person name="Kirk H."/>
            <person name="Zhao Y."/>
            <person name="Jones M."/>
            <person name="Mungall A.J."/>
            <person name="Coope R."/>
            <person name="Pleasance S."/>
            <person name="Moore R.A."/>
            <person name="Holt R.A."/>
            <person name="Round J.M."/>
            <person name="Ohora S."/>
            <person name="Walle B.V."/>
            <person name="Veldhoen N."/>
            <person name="Helbing C.C."/>
            <person name="Birol I."/>
        </authorList>
    </citation>
    <scope>NUCLEOTIDE SEQUENCE [LARGE SCALE GENOMIC DNA]</scope>
</reference>
<dbReference type="InterPro" id="IPR000742">
    <property type="entry name" value="EGF"/>
</dbReference>
<dbReference type="OrthoDB" id="409374at2759"/>
<dbReference type="InterPro" id="IPR052485">
    <property type="entry name" value="MEGF_diff_regulators"/>
</dbReference>
<feature type="disulfide bond" evidence="1">
    <location>
        <begin position="35"/>
        <end position="44"/>
    </location>
</feature>
<gene>
    <name evidence="3" type="ORF">AB205_0180310</name>
</gene>
<dbReference type="EMBL" id="KV924329">
    <property type="protein sequence ID" value="PIO38151.1"/>
    <property type="molecule type" value="Genomic_DNA"/>
</dbReference>
<dbReference type="Gene3D" id="2.170.300.10">
    <property type="entry name" value="Tie2 ligand-binding domain superfamily"/>
    <property type="match status" value="2"/>
</dbReference>
<protein>
    <recommendedName>
        <fullName evidence="2">EGF-like domain-containing protein</fullName>
    </recommendedName>
</protein>
<evidence type="ECO:0000313" key="4">
    <source>
        <dbReference type="Proteomes" id="UP000228934"/>
    </source>
</evidence>
<dbReference type="Proteomes" id="UP000228934">
    <property type="component" value="Unassembled WGS sequence"/>
</dbReference>
<keyword evidence="1" id="KW-1015">Disulfide bond</keyword>
<feature type="non-terminal residue" evidence="3">
    <location>
        <position position="1"/>
    </location>
</feature>
<organism evidence="3 4">
    <name type="scientific">Aquarana catesbeiana</name>
    <name type="common">American bullfrog</name>
    <name type="synonym">Rana catesbeiana</name>
    <dbReference type="NCBI Taxonomy" id="8400"/>
    <lineage>
        <taxon>Eukaryota</taxon>
        <taxon>Metazoa</taxon>
        <taxon>Chordata</taxon>
        <taxon>Craniata</taxon>
        <taxon>Vertebrata</taxon>
        <taxon>Euteleostomi</taxon>
        <taxon>Amphibia</taxon>
        <taxon>Batrachia</taxon>
        <taxon>Anura</taxon>
        <taxon>Neobatrachia</taxon>
        <taxon>Ranoidea</taxon>
        <taxon>Ranidae</taxon>
        <taxon>Aquarana</taxon>
    </lineage>
</organism>
<evidence type="ECO:0000256" key="1">
    <source>
        <dbReference type="PROSITE-ProRule" id="PRU00076"/>
    </source>
</evidence>
<evidence type="ECO:0000259" key="2">
    <source>
        <dbReference type="PROSITE" id="PS50026"/>
    </source>
</evidence>
<dbReference type="PROSITE" id="PS00022">
    <property type="entry name" value="EGF_1"/>
    <property type="match status" value="1"/>
</dbReference>